<keyword evidence="1" id="KW-0812">Transmembrane</keyword>
<reference evidence="2 3" key="1">
    <citation type="submission" date="2016-07" db="EMBL/GenBank/DDBJ databases">
        <title>Pervasive Adenine N6-methylation of Active Genes in Fungi.</title>
        <authorList>
            <consortium name="DOE Joint Genome Institute"/>
            <person name="Mondo S.J."/>
            <person name="Dannebaum R.O."/>
            <person name="Kuo R.C."/>
            <person name="Labutti K."/>
            <person name="Haridas S."/>
            <person name="Kuo A."/>
            <person name="Salamov A."/>
            <person name="Ahrendt S.R."/>
            <person name="Lipzen A."/>
            <person name="Sullivan W."/>
            <person name="Andreopoulos W.B."/>
            <person name="Clum A."/>
            <person name="Lindquist E."/>
            <person name="Daum C."/>
            <person name="Ramamoorthy G.K."/>
            <person name="Gryganskyi A."/>
            <person name="Culley D."/>
            <person name="Magnuson J.K."/>
            <person name="James T.Y."/>
            <person name="O'Malley M.A."/>
            <person name="Stajich J.E."/>
            <person name="Spatafora J.W."/>
            <person name="Visel A."/>
            <person name="Grigoriev I.V."/>
        </authorList>
    </citation>
    <scope>NUCLEOTIDE SEQUENCE [LARGE SCALE GENOMIC DNA]</scope>
    <source>
        <strain evidence="2 3">ATCC 12442</strain>
    </source>
</reference>
<keyword evidence="1" id="KW-0472">Membrane</keyword>
<protein>
    <submittedName>
        <fullName evidence="2">Uncharacterized protein</fullName>
    </submittedName>
</protein>
<dbReference type="GeneID" id="63803975"/>
<accession>A0A1Y1WBH7</accession>
<dbReference type="RefSeq" id="XP_040744476.1">
    <property type="nucleotide sequence ID" value="XM_040887327.1"/>
</dbReference>
<evidence type="ECO:0000313" key="3">
    <source>
        <dbReference type="Proteomes" id="UP000193922"/>
    </source>
</evidence>
<dbReference type="Proteomes" id="UP000193922">
    <property type="component" value="Unassembled WGS sequence"/>
</dbReference>
<organism evidence="2 3">
    <name type="scientific">Linderina pennispora</name>
    <dbReference type="NCBI Taxonomy" id="61395"/>
    <lineage>
        <taxon>Eukaryota</taxon>
        <taxon>Fungi</taxon>
        <taxon>Fungi incertae sedis</taxon>
        <taxon>Zoopagomycota</taxon>
        <taxon>Kickxellomycotina</taxon>
        <taxon>Kickxellomycetes</taxon>
        <taxon>Kickxellales</taxon>
        <taxon>Kickxellaceae</taxon>
        <taxon>Linderina</taxon>
    </lineage>
</organism>
<evidence type="ECO:0000256" key="1">
    <source>
        <dbReference type="SAM" id="Phobius"/>
    </source>
</evidence>
<dbReference type="AlphaFoldDB" id="A0A1Y1WBH7"/>
<evidence type="ECO:0000313" key="2">
    <source>
        <dbReference type="EMBL" id="ORX70897.1"/>
    </source>
</evidence>
<proteinExistence type="predicted"/>
<keyword evidence="1" id="KW-1133">Transmembrane helix</keyword>
<feature type="transmembrane region" description="Helical" evidence="1">
    <location>
        <begin position="65"/>
        <end position="82"/>
    </location>
</feature>
<comment type="caution">
    <text evidence="2">The sequence shown here is derived from an EMBL/GenBank/DDBJ whole genome shotgun (WGS) entry which is preliminary data.</text>
</comment>
<dbReference type="EMBL" id="MCFD01000005">
    <property type="protein sequence ID" value="ORX70897.1"/>
    <property type="molecule type" value="Genomic_DNA"/>
</dbReference>
<gene>
    <name evidence="2" type="ORF">DL89DRAFT_267001</name>
</gene>
<keyword evidence="3" id="KW-1185">Reference proteome</keyword>
<sequence>MLDAEAGVDAPGNKADTPAFVVTSFVDTAAPYRLFVGLSPGLDLSPGFRLEPVVKLGTPLGLHNLIVHVAAVLGSVLVALALDSLCREPGMTVSLGLPFLYMRTALREVPGP</sequence>
<name>A0A1Y1WBH7_9FUNG</name>